<dbReference type="InterPro" id="IPR025354">
    <property type="entry name" value="DUF4258"/>
</dbReference>
<organism evidence="1 2">
    <name type="scientific">Candidatus Muproteobacteria bacterium RBG_16_65_34</name>
    <dbReference type="NCBI Taxonomy" id="1817760"/>
    <lineage>
        <taxon>Bacteria</taxon>
        <taxon>Pseudomonadati</taxon>
        <taxon>Pseudomonadota</taxon>
        <taxon>Candidatus Muproteobacteria</taxon>
    </lineage>
</organism>
<evidence type="ECO:0000313" key="2">
    <source>
        <dbReference type="Proteomes" id="UP000178885"/>
    </source>
</evidence>
<protein>
    <recommendedName>
        <fullName evidence="3">DUF4258 domain-containing protein</fullName>
    </recommendedName>
</protein>
<dbReference type="Proteomes" id="UP000178885">
    <property type="component" value="Unassembled WGS sequence"/>
</dbReference>
<evidence type="ECO:0008006" key="3">
    <source>
        <dbReference type="Google" id="ProtNLM"/>
    </source>
</evidence>
<reference evidence="1 2" key="1">
    <citation type="journal article" date="2016" name="Nat. Commun.">
        <title>Thousands of microbial genomes shed light on interconnected biogeochemical processes in an aquifer system.</title>
        <authorList>
            <person name="Anantharaman K."/>
            <person name="Brown C.T."/>
            <person name="Hug L.A."/>
            <person name="Sharon I."/>
            <person name="Castelle C.J."/>
            <person name="Probst A.J."/>
            <person name="Thomas B.C."/>
            <person name="Singh A."/>
            <person name="Wilkins M.J."/>
            <person name="Karaoz U."/>
            <person name="Brodie E.L."/>
            <person name="Williams K.H."/>
            <person name="Hubbard S.S."/>
            <person name="Banfield J.F."/>
        </authorList>
    </citation>
    <scope>NUCLEOTIDE SEQUENCE [LARGE SCALE GENOMIC DNA]</scope>
</reference>
<dbReference type="EMBL" id="MFSU01000003">
    <property type="protein sequence ID" value="OGI49214.1"/>
    <property type="molecule type" value="Genomic_DNA"/>
</dbReference>
<gene>
    <name evidence="1" type="ORF">A2151_06765</name>
</gene>
<proteinExistence type="predicted"/>
<dbReference type="AlphaFoldDB" id="A0A1F6TVP1"/>
<dbReference type="STRING" id="1817760.A2151_06765"/>
<accession>A0A1F6TVP1</accession>
<sequence length="95" mass="10822">MRCREVKFSGHALRRMFERRISVDDVLAVVASGEVITEYPEDAPFPSYLILGFVRSLPIHVVVAKDKLSETCLTITAYPPDPAQWNVDFKTRRTP</sequence>
<evidence type="ECO:0000313" key="1">
    <source>
        <dbReference type="EMBL" id="OGI49214.1"/>
    </source>
</evidence>
<comment type="caution">
    <text evidence="1">The sequence shown here is derived from an EMBL/GenBank/DDBJ whole genome shotgun (WGS) entry which is preliminary data.</text>
</comment>
<name>A0A1F6TVP1_9PROT</name>
<dbReference type="Pfam" id="PF14076">
    <property type="entry name" value="DUF4258"/>
    <property type="match status" value="1"/>
</dbReference>